<name>A0A672Q3K7_SINGR</name>
<dbReference type="GO" id="GO:0001750">
    <property type="term" value="C:photoreceptor outer segment"/>
    <property type="evidence" value="ECO:0007669"/>
    <property type="project" value="UniProtKB-SubCell"/>
</dbReference>
<evidence type="ECO:0000256" key="8">
    <source>
        <dbReference type="ARBA" id="ARBA00023212"/>
    </source>
</evidence>
<reference evidence="15" key="2">
    <citation type="submission" date="2025-09" db="UniProtKB">
        <authorList>
            <consortium name="Ensembl"/>
        </authorList>
    </citation>
    <scope>IDENTIFICATION</scope>
</reference>
<comment type="function">
    <text evidence="10">Microtubule-associated protein regulating the stability and length of the microtubule-based axoneme of photoreceptors. Required for the differentiation of photoreceptor cells, it plays a role in the organization of the outer segment of rod and cone photoreceptors ensuring the correct orientation and higher-order stacking of outer segment disks along the photoreceptor axoneme.</text>
</comment>
<dbReference type="GO" id="GO:0001917">
    <property type="term" value="C:photoreceptor inner segment"/>
    <property type="evidence" value="ECO:0007669"/>
    <property type="project" value="UniProtKB-ARBA"/>
</dbReference>
<dbReference type="GO" id="GO:0005930">
    <property type="term" value="C:axoneme"/>
    <property type="evidence" value="ECO:0007669"/>
    <property type="project" value="UniProtKB-SubCell"/>
</dbReference>
<evidence type="ECO:0000313" key="16">
    <source>
        <dbReference type="Proteomes" id="UP000472262"/>
    </source>
</evidence>
<dbReference type="InParanoid" id="A0A672Q3K7"/>
<keyword evidence="13" id="KW-1133">Transmembrane helix</keyword>
<dbReference type="Pfam" id="PF03607">
    <property type="entry name" value="DCX"/>
    <property type="match status" value="2"/>
</dbReference>
<keyword evidence="3" id="KW-0963">Cytoplasm</keyword>
<organism evidence="15 16">
    <name type="scientific">Sinocyclocheilus grahami</name>
    <name type="common">Dianchi golden-line fish</name>
    <name type="synonym">Barbus grahami</name>
    <dbReference type="NCBI Taxonomy" id="75366"/>
    <lineage>
        <taxon>Eukaryota</taxon>
        <taxon>Metazoa</taxon>
        <taxon>Chordata</taxon>
        <taxon>Craniata</taxon>
        <taxon>Vertebrata</taxon>
        <taxon>Euteleostomi</taxon>
        <taxon>Actinopterygii</taxon>
        <taxon>Neopterygii</taxon>
        <taxon>Teleostei</taxon>
        <taxon>Ostariophysi</taxon>
        <taxon>Cypriniformes</taxon>
        <taxon>Cyprinidae</taxon>
        <taxon>Cyprininae</taxon>
        <taxon>Sinocyclocheilus</taxon>
    </lineage>
</organism>
<feature type="transmembrane region" description="Helical" evidence="13">
    <location>
        <begin position="280"/>
        <end position="298"/>
    </location>
</feature>
<proteinExistence type="predicted"/>
<dbReference type="InterPro" id="IPR003533">
    <property type="entry name" value="Doublecortin_dom"/>
</dbReference>
<dbReference type="InterPro" id="IPR036572">
    <property type="entry name" value="Doublecortin_dom_sf"/>
</dbReference>
<evidence type="ECO:0000256" key="10">
    <source>
        <dbReference type="ARBA" id="ARBA00043933"/>
    </source>
</evidence>
<dbReference type="PANTHER" id="PTHR23005:SF4">
    <property type="entry name" value="OXYGEN-REGULATED PROTEIN 1"/>
    <property type="match status" value="1"/>
</dbReference>
<keyword evidence="13" id="KW-0472">Membrane</keyword>
<comment type="subunit">
    <text evidence="12">Interacts (via the doublecortin domains) with microtubules. Interacts with RP1L1. Interacts with MAK.</text>
</comment>
<dbReference type="AlphaFoldDB" id="A0A672Q3K7"/>
<evidence type="ECO:0000256" key="3">
    <source>
        <dbReference type="ARBA" id="ARBA00022490"/>
    </source>
</evidence>
<keyword evidence="5" id="KW-0677">Repeat</keyword>
<evidence type="ECO:0000256" key="11">
    <source>
        <dbReference type="ARBA" id="ARBA00044186"/>
    </source>
</evidence>
<dbReference type="GO" id="GO:0042461">
    <property type="term" value="P:photoreceptor cell development"/>
    <property type="evidence" value="ECO:0007669"/>
    <property type="project" value="TreeGrafter"/>
</dbReference>
<keyword evidence="8" id="KW-0206">Cytoskeleton</keyword>
<evidence type="ECO:0000256" key="1">
    <source>
        <dbReference type="ARBA" id="ARBA00004430"/>
    </source>
</evidence>
<feature type="domain" description="Doublecortin" evidence="14">
    <location>
        <begin position="172"/>
        <end position="251"/>
    </location>
</feature>
<evidence type="ECO:0000256" key="12">
    <source>
        <dbReference type="ARBA" id="ARBA00046756"/>
    </source>
</evidence>
<keyword evidence="9" id="KW-0966">Cell projection</keyword>
<sequence length="384" mass="44064">MSTTHLNDAPHPDISVGSVQTLVSRSLHPQPDPITTKRVCFYKSGDPQFTGHQMVINSRTFKTFDALLDALSKKVPLPFGVRTITTPRGTHVVRTLDDVQDGGSYLCSDQKKVKPFNLDEVHKRQVPWNTTRPVSAGRQARRELVRQLVKRNEVTTRAGKMAENTVVVRTPKRLTVYKNRDPSMKRVVVLHRRTAPSFEALLDYLSQVMQFPVVKLYTEDGRRVEGLPALILCSGIVVAAGNEPFRTGIYNLQAPTKVQSRIYESLYPTQTETLLRKPKLFYFLFLLLFIIFIIYYYYMHISFCSIYRLRDFLPSSCALGLLLQLVTNPSEQESTISKLPLKSSQGYMNLCIQHKLRHYYKKKRFQLELFQDQGISLYLLRGSL</sequence>
<keyword evidence="16" id="KW-1185">Reference proteome</keyword>
<dbReference type="FunFam" id="3.10.20.230:FF:000006">
    <property type="entry name" value="Oxygen-regulated protein 1"/>
    <property type="match status" value="1"/>
</dbReference>
<keyword evidence="6" id="KW-0970">Cilium biogenesis/degradation</keyword>
<evidence type="ECO:0000256" key="5">
    <source>
        <dbReference type="ARBA" id="ARBA00022737"/>
    </source>
</evidence>
<feature type="domain" description="Doublecortin" evidence="14">
    <location>
        <begin position="37"/>
        <end position="119"/>
    </location>
</feature>
<evidence type="ECO:0000256" key="7">
    <source>
        <dbReference type="ARBA" id="ARBA00023069"/>
    </source>
</evidence>
<comment type="subcellular location">
    <subcellularLocation>
        <location evidence="2">Cell projection</location>
        <location evidence="2">Cilium</location>
        <location evidence="2">Photoreceptor outer segment</location>
    </subcellularLocation>
    <subcellularLocation>
        <location evidence="1">Cytoplasm</location>
        <location evidence="1">Cytoskeleton</location>
        <location evidence="1">Cilium axoneme</location>
    </subcellularLocation>
</comment>
<evidence type="ECO:0000259" key="14">
    <source>
        <dbReference type="PROSITE" id="PS50309"/>
    </source>
</evidence>
<dbReference type="Gene3D" id="3.10.20.230">
    <property type="entry name" value="Doublecortin domain"/>
    <property type="match status" value="2"/>
</dbReference>
<evidence type="ECO:0000256" key="2">
    <source>
        <dbReference type="ARBA" id="ARBA00004504"/>
    </source>
</evidence>
<dbReference type="SMART" id="SM00537">
    <property type="entry name" value="DCX"/>
    <property type="match status" value="2"/>
</dbReference>
<dbReference type="Proteomes" id="UP000472262">
    <property type="component" value="Unassembled WGS sequence"/>
</dbReference>
<dbReference type="GO" id="GO:0035556">
    <property type="term" value="P:intracellular signal transduction"/>
    <property type="evidence" value="ECO:0007669"/>
    <property type="project" value="InterPro"/>
</dbReference>
<protein>
    <recommendedName>
        <fullName evidence="11">Oxygen-regulated protein 1</fullName>
    </recommendedName>
</protein>
<dbReference type="GO" id="GO:0035082">
    <property type="term" value="P:axoneme assembly"/>
    <property type="evidence" value="ECO:0007669"/>
    <property type="project" value="TreeGrafter"/>
</dbReference>
<evidence type="ECO:0000256" key="6">
    <source>
        <dbReference type="ARBA" id="ARBA00022794"/>
    </source>
</evidence>
<keyword evidence="7" id="KW-0969">Cilium</keyword>
<evidence type="ECO:0000256" key="13">
    <source>
        <dbReference type="SAM" id="Phobius"/>
    </source>
</evidence>
<reference evidence="15" key="1">
    <citation type="submission" date="2025-08" db="UniProtKB">
        <authorList>
            <consortium name="Ensembl"/>
        </authorList>
    </citation>
    <scope>IDENTIFICATION</scope>
</reference>
<dbReference type="GO" id="GO:0060041">
    <property type="term" value="P:retina development in camera-type eye"/>
    <property type="evidence" value="ECO:0007669"/>
    <property type="project" value="TreeGrafter"/>
</dbReference>
<keyword evidence="4" id="KW-0716">Sensory transduction</keyword>
<evidence type="ECO:0000256" key="4">
    <source>
        <dbReference type="ARBA" id="ARBA00022606"/>
    </source>
</evidence>
<keyword evidence="13" id="KW-0812">Transmembrane</keyword>
<evidence type="ECO:0000313" key="15">
    <source>
        <dbReference type="Ensembl" id="ENSSGRP00000070861.1"/>
    </source>
</evidence>
<dbReference type="GO" id="GO:0032391">
    <property type="term" value="C:photoreceptor connecting cilium"/>
    <property type="evidence" value="ECO:0007669"/>
    <property type="project" value="UniProtKB-ARBA"/>
</dbReference>
<dbReference type="PROSITE" id="PS50309">
    <property type="entry name" value="DC"/>
    <property type="match status" value="2"/>
</dbReference>
<evidence type="ECO:0000256" key="9">
    <source>
        <dbReference type="ARBA" id="ARBA00023273"/>
    </source>
</evidence>
<dbReference type="GO" id="GO:0009416">
    <property type="term" value="P:response to light stimulus"/>
    <property type="evidence" value="ECO:0007669"/>
    <property type="project" value="UniProtKB-ARBA"/>
</dbReference>
<dbReference type="SUPFAM" id="SSF89837">
    <property type="entry name" value="Doublecortin (DC)"/>
    <property type="match status" value="2"/>
</dbReference>
<dbReference type="PANTHER" id="PTHR23005">
    <property type="entry name" value="RETINITIS PIGMENTOSA 1 PROTEIN"/>
    <property type="match status" value="1"/>
</dbReference>
<dbReference type="Ensembl" id="ENSSGRT00000075475.1">
    <property type="protein sequence ID" value="ENSSGRP00000070861.1"/>
    <property type="gene ID" value="ENSSGRG00000036212.1"/>
</dbReference>
<accession>A0A672Q3K7</accession>
<dbReference type="FunFam" id="3.10.20.230:FF:000007">
    <property type="entry name" value="Oxygen-regulated protein 1"/>
    <property type="match status" value="1"/>
</dbReference>